<gene>
    <name evidence="2" type="ORF">BE08_12165</name>
</gene>
<dbReference type="AlphaFoldDB" id="A0A150PNZ5"/>
<evidence type="ECO:0000259" key="1">
    <source>
        <dbReference type="Pfam" id="PF09414"/>
    </source>
</evidence>
<dbReference type="SUPFAM" id="SSF56091">
    <property type="entry name" value="DNA ligase/mRNA capping enzyme, catalytic domain"/>
    <property type="match status" value="1"/>
</dbReference>
<dbReference type="Gene3D" id="3.30.1490.70">
    <property type="match status" value="1"/>
</dbReference>
<comment type="caution">
    <text evidence="2">The sequence shown here is derived from an EMBL/GenBank/DDBJ whole genome shotgun (WGS) entry which is preliminary data.</text>
</comment>
<feature type="domain" description="RNA ligase" evidence="1">
    <location>
        <begin position="19"/>
        <end position="198"/>
    </location>
</feature>
<organism evidence="2 3">
    <name type="scientific">Sorangium cellulosum</name>
    <name type="common">Polyangium cellulosum</name>
    <dbReference type="NCBI Taxonomy" id="56"/>
    <lineage>
        <taxon>Bacteria</taxon>
        <taxon>Pseudomonadati</taxon>
        <taxon>Myxococcota</taxon>
        <taxon>Polyangia</taxon>
        <taxon>Polyangiales</taxon>
        <taxon>Polyangiaceae</taxon>
        <taxon>Sorangium</taxon>
    </lineage>
</organism>
<accession>A0A150PNZ5</accession>
<sequence>MEFLPFPKMPCLGASDAATWVALEKIHGAQLVIGVDAAGVRFGKRKEWLRDEDPFFGWQLLRASLRDAARAVLAAVGAERVVLYGELFGGGYPHPDVPAGGMTPVQTGVWYAPDLRWALFEIRAVGGGEDAFLAWSEAAPIAAAAGLMTPPLVARGRKAEIAAVSERFPSRVAAALGLPPLGPENLAEGLVARPDARMPAAAYMALKRKIAEMREDRFDESAPWDPERPVDLPALIRWGERLSNGPRLASAASKVGRHDRAAVVEEAALDVLVDLEAAFPGAMRALSPEDGEALERAVRAAVARQGPWNNDQSR</sequence>
<name>A0A150PNZ5_SORCE</name>
<evidence type="ECO:0000313" key="3">
    <source>
        <dbReference type="Proteomes" id="UP000075420"/>
    </source>
</evidence>
<evidence type="ECO:0000313" key="2">
    <source>
        <dbReference type="EMBL" id="KYF57148.1"/>
    </source>
</evidence>
<reference evidence="2 3" key="1">
    <citation type="submission" date="2014-02" db="EMBL/GenBank/DDBJ databases">
        <title>The small core and large imbalanced accessory genome model reveals a collaborative survival strategy of Sorangium cellulosum strains in nature.</title>
        <authorList>
            <person name="Han K."/>
            <person name="Peng R."/>
            <person name="Blom J."/>
            <person name="Li Y.-Z."/>
        </authorList>
    </citation>
    <scope>NUCLEOTIDE SEQUENCE [LARGE SCALE GENOMIC DNA]</scope>
    <source>
        <strain evidence="2 3">So0157-25</strain>
    </source>
</reference>
<dbReference type="EMBL" id="JELY01001031">
    <property type="protein sequence ID" value="KYF57148.1"/>
    <property type="molecule type" value="Genomic_DNA"/>
</dbReference>
<proteinExistence type="predicted"/>
<dbReference type="Proteomes" id="UP000075420">
    <property type="component" value="Unassembled WGS sequence"/>
</dbReference>
<dbReference type="Gene3D" id="3.30.470.30">
    <property type="entry name" value="DNA ligase/mRNA capping enzyme"/>
    <property type="match status" value="1"/>
</dbReference>
<dbReference type="Pfam" id="PF09414">
    <property type="entry name" value="RNA_ligase"/>
    <property type="match status" value="1"/>
</dbReference>
<dbReference type="InterPro" id="IPR021122">
    <property type="entry name" value="RNA_ligase_dom_REL/Rnl2"/>
</dbReference>
<protein>
    <recommendedName>
        <fullName evidence="1">RNA ligase domain-containing protein</fullName>
    </recommendedName>
</protein>